<dbReference type="SMART" id="SM00343">
    <property type="entry name" value="ZnF_C2HC"/>
    <property type="match status" value="1"/>
</dbReference>
<evidence type="ECO:0000313" key="11">
    <source>
        <dbReference type="EMBL" id="KAK9766236.1"/>
    </source>
</evidence>
<accession>A0ABR2WXN3</accession>
<evidence type="ECO:0000256" key="2">
    <source>
        <dbReference type="ARBA" id="ARBA00022723"/>
    </source>
</evidence>
<dbReference type="InterPro" id="IPR033489">
    <property type="entry name" value="RBBP6"/>
</dbReference>
<evidence type="ECO:0000313" key="12">
    <source>
        <dbReference type="Proteomes" id="UP001479436"/>
    </source>
</evidence>
<dbReference type="Gene3D" id="3.10.20.90">
    <property type="entry name" value="Phosphatidylinositol 3-kinase Catalytic Subunit, Chain A, domain 1"/>
    <property type="match status" value="1"/>
</dbReference>
<evidence type="ECO:0000256" key="4">
    <source>
        <dbReference type="ARBA" id="ARBA00022833"/>
    </source>
</evidence>
<evidence type="ECO:0000256" key="5">
    <source>
        <dbReference type="ARBA" id="ARBA00023242"/>
    </source>
</evidence>
<dbReference type="SUPFAM" id="SSF57756">
    <property type="entry name" value="Retrovirus zinc finger-like domains"/>
    <property type="match status" value="1"/>
</dbReference>
<proteinExistence type="predicted"/>
<keyword evidence="3 6" id="KW-0863">Zinc-finger</keyword>
<feature type="compositionally biased region" description="Polar residues" evidence="7">
    <location>
        <begin position="123"/>
        <end position="136"/>
    </location>
</feature>
<feature type="compositionally biased region" description="Polar residues" evidence="7">
    <location>
        <begin position="88"/>
        <end position="103"/>
    </location>
</feature>
<dbReference type="Gene3D" id="4.10.60.10">
    <property type="entry name" value="Zinc finger, CCHC-type"/>
    <property type="match status" value="1"/>
</dbReference>
<feature type="domain" description="CCHC-type" evidence="9">
    <location>
        <begin position="195"/>
        <end position="209"/>
    </location>
</feature>
<dbReference type="CDD" id="cd16620">
    <property type="entry name" value="vRING-HC-C4C4_RBBP6"/>
    <property type="match status" value="1"/>
</dbReference>
<keyword evidence="4" id="KW-0862">Zinc</keyword>
<sequence>MSVVYYKFKSAKDYDVCTFDGTGISVFDLKKEIIQAKKLGKGTDFDLAIYNAQTNEEYADDTFLIPRATSVLVRRLPASKPGKGTAQHYVNSSSPLNGNHSHNAGQGRGRGRQLGGGALSYGPKTQATGNPQQPLLETSGEGDSEEARIQAMFRQTSEHWEQQQEKMADATPVMSMNRKYNPNMPIKIPPPNYVCFRCGQKGHYINNCPTNGDKEYDKPRIKRTTGIPKSFLKSIDAPKSVNGGVMVTPDGGLVVAQPDSQAWDKLMASTRNSLATGDIYEQVPVKMELSCSLCKGLLKEAVTIPCCEHDFCEDCIQQELLNSEFTCPSCKSPNQTPDGLSANQQLRNKVEAYVRNYAISRATKVDLNATLKSEPSVEGNRRELMKGTQQTSPNSSSVANPTVKNSIQESSVHPKRDEDQGIRQRHSGNIEHGGGHIRVHTHDHRDVGNQRYSNYGYRPPGFQTNHFRPPPFYPSMNPNVGHPPQPLWRGPPPPQLMRFYPPYGNPNGYNVPPPNFDGFPHPRYHEKPNPEEYYPLPNKYIKNHKRPLDVVDVHAAAHQSKRPYHGDDEQ</sequence>
<gene>
    <name evidence="11" type="primary">MPE1_1</name>
    <name evidence="11" type="ORF">K7432_004831</name>
</gene>
<comment type="subcellular location">
    <subcellularLocation>
        <location evidence="1">Nucleus</location>
    </subcellularLocation>
</comment>
<feature type="compositionally biased region" description="Gly residues" evidence="7">
    <location>
        <begin position="106"/>
        <end position="119"/>
    </location>
</feature>
<feature type="domain" description="DWNN" evidence="10">
    <location>
        <begin position="4"/>
        <end position="77"/>
    </location>
</feature>
<dbReference type="InterPro" id="IPR001878">
    <property type="entry name" value="Znf_CCHC"/>
</dbReference>
<reference evidence="11 12" key="1">
    <citation type="submission" date="2023-04" db="EMBL/GenBank/DDBJ databases">
        <title>Genome of Basidiobolus ranarum AG-B5.</title>
        <authorList>
            <person name="Stajich J.E."/>
            <person name="Carter-House D."/>
            <person name="Gryganskyi A."/>
        </authorList>
    </citation>
    <scope>NUCLEOTIDE SEQUENCE [LARGE SCALE GENOMIC DNA]</scope>
    <source>
        <strain evidence="11 12">AG-B5</strain>
    </source>
</reference>
<dbReference type="Pfam" id="PF13696">
    <property type="entry name" value="zf-CCHC_2"/>
    <property type="match status" value="1"/>
</dbReference>
<dbReference type="PROSITE" id="PS00518">
    <property type="entry name" value="ZF_RING_1"/>
    <property type="match status" value="1"/>
</dbReference>
<evidence type="ECO:0000256" key="3">
    <source>
        <dbReference type="ARBA" id="ARBA00022771"/>
    </source>
</evidence>
<dbReference type="SMART" id="SM00184">
    <property type="entry name" value="RING"/>
    <property type="match status" value="1"/>
</dbReference>
<feature type="compositionally biased region" description="Polar residues" evidence="7">
    <location>
        <begin position="387"/>
        <end position="411"/>
    </location>
</feature>
<dbReference type="PANTHER" id="PTHR15439:SF0">
    <property type="entry name" value="CELL DIVISION CYCLE AND APOPTOSIS REGULATOR PROTEIN 1-RELATED"/>
    <property type="match status" value="1"/>
</dbReference>
<keyword evidence="12" id="KW-1185">Reference proteome</keyword>
<dbReference type="InterPro" id="IPR025829">
    <property type="entry name" value="Zn_knuckle_CX2CX3GHX4C"/>
</dbReference>
<dbReference type="InterPro" id="IPR036875">
    <property type="entry name" value="Znf_CCHC_sf"/>
</dbReference>
<evidence type="ECO:0000259" key="9">
    <source>
        <dbReference type="PROSITE" id="PS50158"/>
    </source>
</evidence>
<comment type="caution">
    <text evidence="11">The sequence shown here is derived from an EMBL/GenBank/DDBJ whole genome shotgun (WGS) entry which is preliminary data.</text>
</comment>
<keyword evidence="5" id="KW-0539">Nucleus</keyword>
<evidence type="ECO:0000256" key="7">
    <source>
        <dbReference type="SAM" id="MobiDB-lite"/>
    </source>
</evidence>
<dbReference type="PROSITE" id="PS51282">
    <property type="entry name" value="DWNN"/>
    <property type="match status" value="1"/>
</dbReference>
<dbReference type="PROSITE" id="PS50089">
    <property type="entry name" value="ZF_RING_2"/>
    <property type="match status" value="1"/>
</dbReference>
<dbReference type="InterPro" id="IPR014891">
    <property type="entry name" value="DWNN_domain"/>
</dbReference>
<organism evidence="11 12">
    <name type="scientific">Basidiobolus ranarum</name>
    <dbReference type="NCBI Taxonomy" id="34480"/>
    <lineage>
        <taxon>Eukaryota</taxon>
        <taxon>Fungi</taxon>
        <taxon>Fungi incertae sedis</taxon>
        <taxon>Zoopagomycota</taxon>
        <taxon>Entomophthoromycotina</taxon>
        <taxon>Basidiobolomycetes</taxon>
        <taxon>Basidiobolales</taxon>
        <taxon>Basidiobolaceae</taxon>
        <taxon>Basidiobolus</taxon>
    </lineage>
</organism>
<dbReference type="Gene3D" id="3.30.40.10">
    <property type="entry name" value="Zinc/RING finger domain, C3HC4 (zinc finger)"/>
    <property type="match status" value="1"/>
</dbReference>
<evidence type="ECO:0000259" key="10">
    <source>
        <dbReference type="PROSITE" id="PS51282"/>
    </source>
</evidence>
<dbReference type="PROSITE" id="PS50158">
    <property type="entry name" value="ZF_CCHC"/>
    <property type="match status" value="1"/>
</dbReference>
<dbReference type="Pfam" id="PF08783">
    <property type="entry name" value="DWNN"/>
    <property type="match status" value="1"/>
</dbReference>
<feature type="region of interest" description="Disordered" evidence="7">
    <location>
        <begin position="370"/>
        <end position="441"/>
    </location>
</feature>
<dbReference type="InterPro" id="IPR017907">
    <property type="entry name" value="Znf_RING_CS"/>
</dbReference>
<dbReference type="InterPro" id="IPR013083">
    <property type="entry name" value="Znf_RING/FYVE/PHD"/>
</dbReference>
<dbReference type="EMBL" id="JASJQH010000175">
    <property type="protein sequence ID" value="KAK9766236.1"/>
    <property type="molecule type" value="Genomic_DNA"/>
</dbReference>
<feature type="domain" description="RING-type" evidence="8">
    <location>
        <begin position="291"/>
        <end position="331"/>
    </location>
</feature>
<evidence type="ECO:0000259" key="8">
    <source>
        <dbReference type="PROSITE" id="PS50089"/>
    </source>
</evidence>
<dbReference type="Pfam" id="PF13923">
    <property type="entry name" value="zf-C3HC4_2"/>
    <property type="match status" value="1"/>
</dbReference>
<evidence type="ECO:0000256" key="6">
    <source>
        <dbReference type="PROSITE-ProRule" id="PRU00047"/>
    </source>
</evidence>
<keyword evidence="2" id="KW-0479">Metal-binding</keyword>
<dbReference type="InterPro" id="IPR001841">
    <property type="entry name" value="Znf_RING"/>
</dbReference>
<dbReference type="PANTHER" id="PTHR15439">
    <property type="entry name" value="RETINOBLASTOMA-BINDING PROTEIN 6"/>
    <property type="match status" value="1"/>
</dbReference>
<evidence type="ECO:0000256" key="1">
    <source>
        <dbReference type="ARBA" id="ARBA00004123"/>
    </source>
</evidence>
<name>A0ABR2WXN3_9FUNG</name>
<dbReference type="SUPFAM" id="SSF57850">
    <property type="entry name" value="RING/U-box"/>
    <property type="match status" value="1"/>
</dbReference>
<dbReference type="Proteomes" id="UP001479436">
    <property type="component" value="Unassembled WGS sequence"/>
</dbReference>
<protein>
    <submittedName>
        <fullName evidence="11">Protein mpe1</fullName>
    </submittedName>
</protein>
<feature type="region of interest" description="Disordered" evidence="7">
    <location>
        <begin position="78"/>
        <end position="146"/>
    </location>
</feature>
<feature type="compositionally biased region" description="Basic and acidic residues" evidence="7">
    <location>
        <begin position="412"/>
        <end position="422"/>
    </location>
</feature>
<dbReference type="SMART" id="SM01180">
    <property type="entry name" value="DWNN"/>
    <property type="match status" value="1"/>
</dbReference>